<dbReference type="AlphaFoldDB" id="A0A6A5ZZX6"/>
<proteinExistence type="predicted"/>
<feature type="compositionally biased region" description="Polar residues" evidence="1">
    <location>
        <begin position="381"/>
        <end position="397"/>
    </location>
</feature>
<dbReference type="Proteomes" id="UP000799771">
    <property type="component" value="Unassembled WGS sequence"/>
</dbReference>
<feature type="region of interest" description="Disordered" evidence="1">
    <location>
        <begin position="1"/>
        <end position="455"/>
    </location>
</feature>
<keyword evidence="3" id="KW-1185">Reference proteome</keyword>
<sequence length="805" mass="89662">MARLHKNANDVSPSQSSSSADAAASHASRAASAPSSSAVQGASLLNAARAGKPTVGARKLDVGKGKLPRPSFALGATRKQPVSRTNVYDIPDSPTKGTFQLPEIVNPAPLRLLRKKKKPKGAAETQSEIYPEQDELQVGPITRTEDADEQPLPISPSALAQGTNDSVDIDDHQPDNREQVVEDESDQETTKSKSPEMQGLDSLEAPNGEQAPSSSVEQGHAGRPSRRSHPEIRIPVREAKPDTVSSIADAGGERSDINEREGDGDTIEVAIPVPKLSAADNRKKSKHRVVNGAEPTPSRSESTSDQVDPIPTSNTQNEASQGRVNDVQEDGHGEPPASHQVFGLDKTEEYVRPKHIPASTLSQSRSLRTRTTAQGPVSKVRIQSTQQTADNSSASTNEADDDHQAEESQTSDNGYELDPSPAEDRESDPPEEVAAHEEQVHANEHNEGPEEQPEANAELTDLDHVVKFLDLEERSGNCQTKLATMIKQVCDESYISVSELDSLALVVENIDNVRGTLEKIDGVKESRRLAFKSDAYSYLFRALTLYLETVYSWLYEKFDDITKSLEALTVLHPLTNDILVFKAKIATWGVSVPQRSKGDRLVSDVESKLIVPLRKVEQAFRTRISILKAAQRDQLMRLDRKRKREEEEARQDYLNARKERRKRWQDLHVVRMQCEPVPYERRKLFFTELEDREETDANGVRFERIPLFKERVAPRATSSDSEQKEWTDEQTAVLIQALEKFAGPRVFEKLFHAHCRLGGMLRDFTVTDITTKATWVRSAYLKLHQAQQDKDWEVPDWVKQIPNLP</sequence>
<feature type="compositionally biased region" description="Basic and acidic residues" evidence="1">
    <location>
        <begin position="251"/>
        <end position="263"/>
    </location>
</feature>
<dbReference type="EMBL" id="ML977521">
    <property type="protein sequence ID" value="KAF2123998.1"/>
    <property type="molecule type" value="Genomic_DNA"/>
</dbReference>
<accession>A0A6A5ZZX6</accession>
<feature type="compositionally biased region" description="Basic and acidic residues" evidence="1">
    <location>
        <begin position="422"/>
        <end position="448"/>
    </location>
</feature>
<feature type="compositionally biased region" description="Basic and acidic residues" evidence="1">
    <location>
        <begin position="169"/>
        <end position="180"/>
    </location>
</feature>
<dbReference type="OrthoDB" id="3939134at2759"/>
<feature type="compositionally biased region" description="Low complexity" evidence="1">
    <location>
        <begin position="9"/>
        <end position="43"/>
    </location>
</feature>
<gene>
    <name evidence="2" type="ORF">P153DRAFT_435611</name>
</gene>
<protein>
    <submittedName>
        <fullName evidence="2">Uncharacterized protein</fullName>
    </submittedName>
</protein>
<feature type="compositionally biased region" description="Low complexity" evidence="1">
    <location>
        <begin position="358"/>
        <end position="374"/>
    </location>
</feature>
<name>A0A6A5ZZX6_9PLEO</name>
<organism evidence="2 3">
    <name type="scientific">Dothidotthia symphoricarpi CBS 119687</name>
    <dbReference type="NCBI Taxonomy" id="1392245"/>
    <lineage>
        <taxon>Eukaryota</taxon>
        <taxon>Fungi</taxon>
        <taxon>Dikarya</taxon>
        <taxon>Ascomycota</taxon>
        <taxon>Pezizomycotina</taxon>
        <taxon>Dothideomycetes</taxon>
        <taxon>Pleosporomycetidae</taxon>
        <taxon>Pleosporales</taxon>
        <taxon>Dothidotthiaceae</taxon>
        <taxon>Dothidotthia</taxon>
    </lineage>
</organism>
<feature type="compositionally biased region" description="Polar residues" evidence="1">
    <location>
        <begin position="297"/>
        <end position="323"/>
    </location>
</feature>
<dbReference type="GeneID" id="54413591"/>
<reference evidence="2" key="1">
    <citation type="journal article" date="2020" name="Stud. Mycol.">
        <title>101 Dothideomycetes genomes: a test case for predicting lifestyles and emergence of pathogens.</title>
        <authorList>
            <person name="Haridas S."/>
            <person name="Albert R."/>
            <person name="Binder M."/>
            <person name="Bloem J."/>
            <person name="Labutti K."/>
            <person name="Salamov A."/>
            <person name="Andreopoulos B."/>
            <person name="Baker S."/>
            <person name="Barry K."/>
            <person name="Bills G."/>
            <person name="Bluhm B."/>
            <person name="Cannon C."/>
            <person name="Castanera R."/>
            <person name="Culley D."/>
            <person name="Daum C."/>
            <person name="Ezra D."/>
            <person name="Gonzalez J."/>
            <person name="Henrissat B."/>
            <person name="Kuo A."/>
            <person name="Liang C."/>
            <person name="Lipzen A."/>
            <person name="Lutzoni F."/>
            <person name="Magnuson J."/>
            <person name="Mondo S."/>
            <person name="Nolan M."/>
            <person name="Ohm R."/>
            <person name="Pangilinan J."/>
            <person name="Park H.-J."/>
            <person name="Ramirez L."/>
            <person name="Alfaro M."/>
            <person name="Sun H."/>
            <person name="Tritt A."/>
            <person name="Yoshinaga Y."/>
            <person name="Zwiers L.-H."/>
            <person name="Turgeon B."/>
            <person name="Goodwin S."/>
            <person name="Spatafora J."/>
            <person name="Crous P."/>
            <person name="Grigoriev I."/>
        </authorList>
    </citation>
    <scope>NUCLEOTIDE SEQUENCE</scope>
    <source>
        <strain evidence="2">CBS 119687</strain>
    </source>
</reference>
<feature type="compositionally biased region" description="Basic and acidic residues" evidence="1">
    <location>
        <begin position="228"/>
        <end position="241"/>
    </location>
</feature>
<evidence type="ECO:0000313" key="3">
    <source>
        <dbReference type="Proteomes" id="UP000799771"/>
    </source>
</evidence>
<evidence type="ECO:0000256" key="1">
    <source>
        <dbReference type="SAM" id="MobiDB-lite"/>
    </source>
</evidence>
<dbReference type="RefSeq" id="XP_033518391.1">
    <property type="nucleotide sequence ID" value="XM_033673159.1"/>
</dbReference>
<evidence type="ECO:0000313" key="2">
    <source>
        <dbReference type="EMBL" id="KAF2123998.1"/>
    </source>
</evidence>